<keyword evidence="6" id="KW-1133">Transmembrane helix</keyword>
<name>A0AAD2CHG2_9STRA</name>
<comment type="subcellular location">
    <subcellularLocation>
        <location evidence="1">Membrane</location>
        <topology evidence="1">Single-pass membrane protein</topology>
    </subcellularLocation>
</comment>
<feature type="domain" description="Disease resistance R13L4/SHOC-2-like LRR" evidence="10">
    <location>
        <begin position="319"/>
        <end position="447"/>
    </location>
</feature>
<dbReference type="Proteomes" id="UP001295423">
    <property type="component" value="Unassembled WGS sequence"/>
</dbReference>
<dbReference type="GO" id="GO:0006952">
    <property type="term" value="P:defense response"/>
    <property type="evidence" value="ECO:0007669"/>
    <property type="project" value="UniProtKB-ARBA"/>
</dbReference>
<dbReference type="Gene3D" id="3.80.10.10">
    <property type="entry name" value="Ribonuclease Inhibitor"/>
    <property type="match status" value="2"/>
</dbReference>
<dbReference type="InterPro" id="IPR032675">
    <property type="entry name" value="LRR_dom_sf"/>
</dbReference>
<dbReference type="EMBL" id="CAKOGP040000002">
    <property type="protein sequence ID" value="CAJ1923541.1"/>
    <property type="molecule type" value="Genomic_DNA"/>
</dbReference>
<keyword evidence="7" id="KW-0472">Membrane</keyword>
<evidence type="ECO:0000256" key="9">
    <source>
        <dbReference type="SAM" id="MobiDB-lite"/>
    </source>
</evidence>
<protein>
    <recommendedName>
        <fullName evidence="10">Disease resistance R13L4/SHOC-2-like LRR domain-containing protein</fullName>
    </recommendedName>
</protein>
<evidence type="ECO:0000256" key="7">
    <source>
        <dbReference type="ARBA" id="ARBA00023136"/>
    </source>
</evidence>
<dbReference type="SUPFAM" id="SSF52047">
    <property type="entry name" value="RNI-like"/>
    <property type="match status" value="1"/>
</dbReference>
<dbReference type="GO" id="GO:0009791">
    <property type="term" value="P:post-embryonic development"/>
    <property type="evidence" value="ECO:0007669"/>
    <property type="project" value="UniProtKB-ARBA"/>
</dbReference>
<evidence type="ECO:0000256" key="5">
    <source>
        <dbReference type="ARBA" id="ARBA00022737"/>
    </source>
</evidence>
<keyword evidence="5" id="KW-0677">Repeat</keyword>
<organism evidence="11 12">
    <name type="scientific">Cylindrotheca closterium</name>
    <dbReference type="NCBI Taxonomy" id="2856"/>
    <lineage>
        <taxon>Eukaryota</taxon>
        <taxon>Sar</taxon>
        <taxon>Stramenopiles</taxon>
        <taxon>Ochrophyta</taxon>
        <taxon>Bacillariophyta</taxon>
        <taxon>Bacillariophyceae</taxon>
        <taxon>Bacillariophycidae</taxon>
        <taxon>Bacillariales</taxon>
        <taxon>Bacillariaceae</taxon>
        <taxon>Cylindrotheca</taxon>
    </lineage>
</organism>
<keyword evidence="8" id="KW-0325">Glycoprotein</keyword>
<sequence length="483" mass="52889">MTQLDHETPFDAVAVDPASRPNLDDQLSTETDHWETNKNKCCYLFHHQEGSNHWKKAAAVAAILLVTVLGIAYAKAFSLTSNNSDDSSLSRMEYRAKMESMAEMISDPLTLLDPFSAQSRALDWLVDTDTLSIDIDYDHSSDNNNNNNNNNFKQRYALMVFFFATNGNGWTMVETWDELTGTSECSFSGIDCDSKMRVIALSMSARRLSGTIPEEVGVLSYLETLILGRNDLQGSIPSSIFTGCQRLVRFDVGFNRLSSTLSTEIGTLVNLQVLLVSSTSISGPLPESLKNLSQLLSVGFVRTNLEGPIFDFVQRWPNIRALLLDGSNVNLTIPTEIGKLTNMQSLRLHALGTHGGSIPSEIGNLEKLEHLVIEGTTYTGSIPSQIGKLSNLTYIRISGGLITGTLPTEIASLTSLERLDLMDNNLDGDISADIGNLEQLTEFSIAGNNFEGRLPGTFCSVQAIFYDCTLTCDCCACTCFACT</sequence>
<dbReference type="Pfam" id="PF23598">
    <property type="entry name" value="LRR_14"/>
    <property type="match status" value="1"/>
</dbReference>
<feature type="region of interest" description="Disordered" evidence="9">
    <location>
        <begin position="1"/>
        <end position="31"/>
    </location>
</feature>
<evidence type="ECO:0000313" key="11">
    <source>
        <dbReference type="EMBL" id="CAJ1923541.1"/>
    </source>
</evidence>
<evidence type="ECO:0000256" key="3">
    <source>
        <dbReference type="ARBA" id="ARBA00022692"/>
    </source>
</evidence>
<keyword evidence="3" id="KW-0812">Transmembrane</keyword>
<dbReference type="FunFam" id="3.80.10.10:FF:000453">
    <property type="entry name" value="Leucine-rich receptor-like protein kinase family protein"/>
    <property type="match status" value="1"/>
</dbReference>
<proteinExistence type="predicted"/>
<dbReference type="InterPro" id="IPR055414">
    <property type="entry name" value="LRR_R13L4/SHOC2-like"/>
</dbReference>
<evidence type="ECO:0000313" key="12">
    <source>
        <dbReference type="Proteomes" id="UP001295423"/>
    </source>
</evidence>
<dbReference type="Pfam" id="PF00560">
    <property type="entry name" value="LRR_1"/>
    <property type="match status" value="1"/>
</dbReference>
<evidence type="ECO:0000256" key="4">
    <source>
        <dbReference type="ARBA" id="ARBA00022729"/>
    </source>
</evidence>
<evidence type="ECO:0000256" key="8">
    <source>
        <dbReference type="ARBA" id="ARBA00023180"/>
    </source>
</evidence>
<dbReference type="InterPro" id="IPR001611">
    <property type="entry name" value="Leu-rich_rpt"/>
</dbReference>
<evidence type="ECO:0000256" key="1">
    <source>
        <dbReference type="ARBA" id="ARBA00004167"/>
    </source>
</evidence>
<dbReference type="AlphaFoldDB" id="A0AAD2CHG2"/>
<dbReference type="GO" id="GO:0016020">
    <property type="term" value="C:membrane"/>
    <property type="evidence" value="ECO:0007669"/>
    <property type="project" value="UniProtKB-SubCell"/>
</dbReference>
<keyword evidence="2" id="KW-0433">Leucine-rich repeat</keyword>
<dbReference type="InterPro" id="IPR053038">
    <property type="entry name" value="RLP_Defense"/>
</dbReference>
<accession>A0AAD2CHG2</accession>
<evidence type="ECO:0000259" key="10">
    <source>
        <dbReference type="Pfam" id="PF23598"/>
    </source>
</evidence>
<gene>
    <name evidence="11" type="ORF">CYCCA115_LOCUS1036</name>
</gene>
<comment type="caution">
    <text evidence="11">The sequence shown here is derived from an EMBL/GenBank/DDBJ whole genome shotgun (WGS) entry which is preliminary data.</text>
</comment>
<dbReference type="PANTHER" id="PTHR48064:SF6">
    <property type="entry name" value="RECEPTOR-LIKE PROTEIN KINASE 2"/>
    <property type="match status" value="1"/>
</dbReference>
<dbReference type="GO" id="GO:0051707">
    <property type="term" value="P:response to other organism"/>
    <property type="evidence" value="ECO:0007669"/>
    <property type="project" value="UniProtKB-ARBA"/>
</dbReference>
<keyword evidence="12" id="KW-1185">Reference proteome</keyword>
<keyword evidence="4" id="KW-0732">Signal</keyword>
<evidence type="ECO:0000256" key="2">
    <source>
        <dbReference type="ARBA" id="ARBA00022614"/>
    </source>
</evidence>
<reference evidence="11" key="1">
    <citation type="submission" date="2023-08" db="EMBL/GenBank/DDBJ databases">
        <authorList>
            <person name="Audoor S."/>
            <person name="Bilcke G."/>
        </authorList>
    </citation>
    <scope>NUCLEOTIDE SEQUENCE</scope>
</reference>
<dbReference type="PANTHER" id="PTHR48064">
    <property type="entry name" value="OS01G0750400 PROTEIN"/>
    <property type="match status" value="1"/>
</dbReference>
<evidence type="ECO:0000256" key="6">
    <source>
        <dbReference type="ARBA" id="ARBA00022989"/>
    </source>
</evidence>